<dbReference type="GeneID" id="1465479"/>
<proteinExistence type="predicted"/>
<feature type="transmembrane region" description="Helical" evidence="1">
    <location>
        <begin position="36"/>
        <end position="54"/>
    </location>
</feature>
<evidence type="ECO:0000313" key="3">
    <source>
        <dbReference type="EMBL" id="RFA94651.1"/>
    </source>
</evidence>
<reference evidence="2" key="2">
    <citation type="journal article" date="2020" name="bioRxiv">
        <title>A rank-normalized archaeal taxonomy based on genome phylogeny resolves widespread incomplete and uneven classifications.</title>
        <authorList>
            <person name="Rinke C."/>
            <person name="Chuvochina M."/>
            <person name="Mussig A.J."/>
            <person name="Chaumeil P.-A."/>
            <person name="Waite D.W."/>
            <person name="Whitman W.B."/>
            <person name="Parks D.H."/>
            <person name="Hugenholtz P."/>
        </authorList>
    </citation>
    <scope>NUCLEOTIDE SEQUENCE</scope>
    <source>
        <strain evidence="2">UBA8839</strain>
    </source>
</reference>
<name>A0A371QWI5_9CREN</name>
<feature type="transmembrane region" description="Helical" evidence="1">
    <location>
        <begin position="88"/>
        <end position="108"/>
    </location>
</feature>
<keyword evidence="1" id="KW-0472">Membrane</keyword>
<evidence type="ECO:0000313" key="2">
    <source>
        <dbReference type="EMBL" id="HII47996.1"/>
    </source>
</evidence>
<dbReference type="EMBL" id="NMUE01000032">
    <property type="protein sequence ID" value="RFA94651.1"/>
    <property type="molecule type" value="Genomic_DNA"/>
</dbReference>
<accession>A0A371QWI5</accession>
<reference evidence="3 4" key="1">
    <citation type="submission" date="2017-07" db="EMBL/GenBank/DDBJ databases">
        <title>Draft genome sequence of aerobic hyperthermophilic archaea, Pyrobaculum aerophilum YKB31 and YKB32.</title>
        <authorList>
            <person name="Mochizuki T."/>
            <person name="Berliner A.J."/>
            <person name="Yoshida-Takashima Y."/>
            <person name="Takaki Y."/>
            <person name="Nunoura T."/>
            <person name="Takai K."/>
        </authorList>
    </citation>
    <scope>NUCLEOTIDE SEQUENCE [LARGE SCALE GENOMIC DNA]</scope>
    <source>
        <strain evidence="3 4">YKB31</strain>
    </source>
</reference>
<gene>
    <name evidence="3" type="ORF">CGL51_09300</name>
    <name evidence="2" type="ORF">HA333_11335</name>
</gene>
<dbReference type="AlphaFoldDB" id="A0A371QWI5"/>
<feature type="transmembrane region" description="Helical" evidence="1">
    <location>
        <begin position="66"/>
        <end position="82"/>
    </location>
</feature>
<dbReference type="Proteomes" id="UP000257123">
    <property type="component" value="Unassembled WGS sequence"/>
</dbReference>
<dbReference type="OMA" id="DGVFANW"/>
<organism evidence="3 4">
    <name type="scientific">Pyrobaculum aerophilum</name>
    <dbReference type="NCBI Taxonomy" id="13773"/>
    <lineage>
        <taxon>Archaea</taxon>
        <taxon>Thermoproteota</taxon>
        <taxon>Thermoprotei</taxon>
        <taxon>Thermoproteales</taxon>
        <taxon>Thermoproteaceae</taxon>
        <taxon>Pyrobaculum</taxon>
    </lineage>
</organism>
<feature type="transmembrane region" description="Helical" evidence="1">
    <location>
        <begin position="159"/>
        <end position="181"/>
    </location>
</feature>
<keyword evidence="1" id="KW-1133">Transmembrane helix</keyword>
<dbReference type="Proteomes" id="UP000651120">
    <property type="component" value="Unassembled WGS sequence"/>
</dbReference>
<evidence type="ECO:0000313" key="4">
    <source>
        <dbReference type="Proteomes" id="UP000257123"/>
    </source>
</evidence>
<dbReference type="RefSeq" id="WP_011007715.1">
    <property type="nucleotide sequence ID" value="NZ_DUJP01000038.1"/>
</dbReference>
<keyword evidence="1" id="KW-0812">Transmembrane</keyword>
<sequence>MRLVRELGLKYLAFSPAILAFPYLSYGPLVSWDPSWGFRMGVGLMGLGHYLYLVMQVAYYACKLPPKYIALSTAAFLAYFLSLTRPELVVLSLVGLIYSAAVVLYFGVKDGVFANWLGAIAWLFLWNLIGGVLSIPAHIYFGGGDIWLWWREPPADPLYALAVGIAGAVATWALGKIRLLVEFTCR</sequence>
<feature type="transmembrane region" description="Helical" evidence="1">
    <location>
        <begin position="7"/>
        <end position="24"/>
    </location>
</feature>
<feature type="transmembrane region" description="Helical" evidence="1">
    <location>
        <begin position="120"/>
        <end position="139"/>
    </location>
</feature>
<dbReference type="EMBL" id="DUJP01000038">
    <property type="protein sequence ID" value="HII47996.1"/>
    <property type="molecule type" value="Genomic_DNA"/>
</dbReference>
<protein>
    <submittedName>
        <fullName evidence="3">Uncharacterized protein</fullName>
    </submittedName>
</protein>
<evidence type="ECO:0000256" key="1">
    <source>
        <dbReference type="SAM" id="Phobius"/>
    </source>
</evidence>
<comment type="caution">
    <text evidence="3">The sequence shown here is derived from an EMBL/GenBank/DDBJ whole genome shotgun (WGS) entry which is preliminary data.</text>
</comment>